<dbReference type="InterPro" id="IPR003660">
    <property type="entry name" value="HAMP_dom"/>
</dbReference>
<evidence type="ECO:0008006" key="11">
    <source>
        <dbReference type="Google" id="ProtNLM"/>
    </source>
</evidence>
<sequence>MSQLQPILTALTALKQGNFAYRLPVEENELSEVHQAFNELAAFNENFASETIKMMHEVGTEGKLDSQIIISNTTGCWKEIIDSINYMSSKLTAQFRSIAQVMLIVSQGDLSQTIDIENVGEFQALTSNINAMITNLRTSIQEITEVATTVASSSEEFSVVSQEMTKNATQTAEQATSASASADQVSQNAIIVATAVEEMNASIREIAKNAAEGAQVATIAVKTADDTNTTITKLGNSSVEIGKVIKVITSIAQQTNLLALNATIEAARAGDAGRGFAVVAGEVKELARATAKATDDISQRIEMIQTDTKSAVDAIAEISTVINQINDIQNTIASAVEEQTATTNEIARNVTESAKGATDIAKNISVVAINAQNTTTGAANTSQAANELSRMAVDLQKIISKFKY</sequence>
<evidence type="ECO:0000256" key="2">
    <source>
        <dbReference type="ARBA" id="ARBA00022519"/>
    </source>
</evidence>
<keyword evidence="3 5" id="KW-0807">Transducer</keyword>
<dbReference type="CDD" id="cd06225">
    <property type="entry name" value="HAMP"/>
    <property type="match status" value="1"/>
</dbReference>
<accession>A0A433V4Q5</accession>
<evidence type="ECO:0000256" key="3">
    <source>
        <dbReference type="ARBA" id="ARBA00023224"/>
    </source>
</evidence>
<evidence type="ECO:0000259" key="6">
    <source>
        <dbReference type="PROSITE" id="PS50111"/>
    </source>
</evidence>
<dbReference type="EMBL" id="RSCL01000021">
    <property type="protein sequence ID" value="RUT01069.1"/>
    <property type="molecule type" value="Genomic_DNA"/>
</dbReference>
<dbReference type="PANTHER" id="PTHR32089:SF112">
    <property type="entry name" value="LYSOZYME-LIKE PROTEIN-RELATED"/>
    <property type="match status" value="1"/>
</dbReference>
<evidence type="ECO:0000259" key="8">
    <source>
        <dbReference type="PROSITE" id="PS50885"/>
    </source>
</evidence>
<dbReference type="PROSITE" id="PS50111">
    <property type="entry name" value="CHEMOTAXIS_TRANSDUC_2"/>
    <property type="match status" value="1"/>
</dbReference>
<proteinExistence type="inferred from homology"/>
<organism evidence="9 10">
    <name type="scientific">Dulcicalothrix desertica PCC 7102</name>
    <dbReference type="NCBI Taxonomy" id="232991"/>
    <lineage>
        <taxon>Bacteria</taxon>
        <taxon>Bacillati</taxon>
        <taxon>Cyanobacteriota</taxon>
        <taxon>Cyanophyceae</taxon>
        <taxon>Nostocales</taxon>
        <taxon>Calotrichaceae</taxon>
        <taxon>Dulcicalothrix</taxon>
    </lineage>
</organism>
<dbReference type="GO" id="GO:0006935">
    <property type="term" value="P:chemotaxis"/>
    <property type="evidence" value="ECO:0007669"/>
    <property type="project" value="InterPro"/>
</dbReference>
<dbReference type="InterPro" id="IPR000727">
    <property type="entry name" value="T_SNARE_dom"/>
</dbReference>
<evidence type="ECO:0000256" key="5">
    <source>
        <dbReference type="PROSITE-ProRule" id="PRU00284"/>
    </source>
</evidence>
<dbReference type="OrthoDB" id="369835at2"/>
<dbReference type="SUPFAM" id="SSF58104">
    <property type="entry name" value="Methyl-accepting chemotaxis protein (MCP) signaling domain"/>
    <property type="match status" value="1"/>
</dbReference>
<dbReference type="PROSITE" id="PS50192">
    <property type="entry name" value="T_SNARE"/>
    <property type="match status" value="1"/>
</dbReference>
<comment type="caution">
    <text evidence="9">The sequence shown here is derived from an EMBL/GenBank/DDBJ whole genome shotgun (WGS) entry which is preliminary data.</text>
</comment>
<dbReference type="GO" id="GO:0007165">
    <property type="term" value="P:signal transduction"/>
    <property type="evidence" value="ECO:0007669"/>
    <property type="project" value="UniProtKB-KW"/>
</dbReference>
<keyword evidence="10" id="KW-1185">Reference proteome</keyword>
<keyword evidence="2" id="KW-0472">Membrane</keyword>
<gene>
    <name evidence="9" type="ORF">DSM106972_070750</name>
</gene>
<evidence type="ECO:0000313" key="9">
    <source>
        <dbReference type="EMBL" id="RUT01069.1"/>
    </source>
</evidence>
<dbReference type="InterPro" id="IPR004089">
    <property type="entry name" value="MCPsignal_dom"/>
</dbReference>
<dbReference type="Pfam" id="PF18947">
    <property type="entry name" value="HAMP_2"/>
    <property type="match status" value="1"/>
</dbReference>
<dbReference type="Proteomes" id="UP000271624">
    <property type="component" value="Unassembled WGS sequence"/>
</dbReference>
<evidence type="ECO:0000313" key="10">
    <source>
        <dbReference type="Proteomes" id="UP000271624"/>
    </source>
</evidence>
<feature type="domain" description="HAMP" evidence="8">
    <location>
        <begin position="89"/>
        <end position="141"/>
    </location>
</feature>
<dbReference type="PROSITE" id="PS50885">
    <property type="entry name" value="HAMP"/>
    <property type="match status" value="1"/>
</dbReference>
<dbReference type="RefSeq" id="WP_127085198.1">
    <property type="nucleotide sequence ID" value="NZ_RSCL01000021.1"/>
</dbReference>
<dbReference type="SMART" id="SM00304">
    <property type="entry name" value="HAMP"/>
    <property type="match status" value="1"/>
</dbReference>
<dbReference type="Gene3D" id="1.10.287.950">
    <property type="entry name" value="Methyl-accepting chemotaxis protein"/>
    <property type="match status" value="1"/>
</dbReference>
<comment type="subcellular location">
    <subcellularLocation>
        <location evidence="1">Cell inner membrane</location>
        <topology evidence="1">Multi-pass membrane protein</topology>
    </subcellularLocation>
</comment>
<evidence type="ECO:0000256" key="1">
    <source>
        <dbReference type="ARBA" id="ARBA00004429"/>
    </source>
</evidence>
<keyword evidence="2" id="KW-1003">Cell membrane</keyword>
<evidence type="ECO:0000256" key="4">
    <source>
        <dbReference type="ARBA" id="ARBA00029447"/>
    </source>
</evidence>
<dbReference type="GO" id="GO:0005886">
    <property type="term" value="C:plasma membrane"/>
    <property type="evidence" value="ECO:0007669"/>
    <property type="project" value="UniProtKB-SubCell"/>
</dbReference>
<dbReference type="PRINTS" id="PR00260">
    <property type="entry name" value="CHEMTRNSDUCR"/>
</dbReference>
<dbReference type="AlphaFoldDB" id="A0A433V4Q5"/>
<comment type="similarity">
    <text evidence="4">Belongs to the methyl-accepting chemotaxis (MCP) protein family.</text>
</comment>
<feature type="domain" description="Methyl-accepting transducer" evidence="6">
    <location>
        <begin position="146"/>
        <end position="389"/>
    </location>
</feature>
<evidence type="ECO:0000259" key="7">
    <source>
        <dbReference type="PROSITE" id="PS50192"/>
    </source>
</evidence>
<dbReference type="SMART" id="SM00283">
    <property type="entry name" value="MA"/>
    <property type="match status" value="1"/>
</dbReference>
<keyword evidence="2" id="KW-0997">Cell inner membrane</keyword>
<reference evidence="9" key="1">
    <citation type="submission" date="2018-12" db="EMBL/GenBank/DDBJ databases">
        <authorList>
            <person name="Will S."/>
            <person name="Neumann-Schaal M."/>
            <person name="Henke P."/>
        </authorList>
    </citation>
    <scope>NUCLEOTIDE SEQUENCE</scope>
    <source>
        <strain evidence="9">PCC 7102</strain>
    </source>
</reference>
<name>A0A433V4Q5_9CYAN</name>
<dbReference type="InterPro" id="IPR004090">
    <property type="entry name" value="Chemotax_Me-accpt_rcpt"/>
</dbReference>
<feature type="domain" description="T-SNARE coiled-coil homology" evidence="7">
    <location>
        <begin position="305"/>
        <end position="367"/>
    </location>
</feature>
<dbReference type="GO" id="GO:0004888">
    <property type="term" value="F:transmembrane signaling receptor activity"/>
    <property type="evidence" value="ECO:0007669"/>
    <property type="project" value="InterPro"/>
</dbReference>
<protein>
    <recommendedName>
        <fullName evidence="11">Methyl-accepting chemotaxis protein</fullName>
    </recommendedName>
</protein>
<dbReference type="Pfam" id="PF00015">
    <property type="entry name" value="MCPsignal"/>
    <property type="match status" value="1"/>
</dbReference>
<reference evidence="9" key="2">
    <citation type="journal article" date="2019" name="Genome Biol. Evol.">
        <title>Day and night: Metabolic profiles and evolutionary relationships of six axenic non-marine cyanobacteria.</title>
        <authorList>
            <person name="Will S.E."/>
            <person name="Henke P."/>
            <person name="Boedeker C."/>
            <person name="Huang S."/>
            <person name="Brinkmann H."/>
            <person name="Rohde M."/>
            <person name="Jarek M."/>
            <person name="Friedl T."/>
            <person name="Seufert S."/>
            <person name="Schumacher M."/>
            <person name="Overmann J."/>
            <person name="Neumann-Schaal M."/>
            <person name="Petersen J."/>
        </authorList>
    </citation>
    <scope>NUCLEOTIDE SEQUENCE [LARGE SCALE GENOMIC DNA]</scope>
    <source>
        <strain evidence="9">PCC 7102</strain>
    </source>
</reference>
<dbReference type="Gene3D" id="1.20.120.1530">
    <property type="match status" value="1"/>
</dbReference>
<dbReference type="PANTHER" id="PTHR32089">
    <property type="entry name" value="METHYL-ACCEPTING CHEMOTAXIS PROTEIN MCPB"/>
    <property type="match status" value="1"/>
</dbReference>